<evidence type="ECO:0000313" key="3">
    <source>
        <dbReference type="Proteomes" id="UP000242610"/>
    </source>
</evidence>
<protein>
    <recommendedName>
        <fullName evidence="4">Helicase</fullName>
    </recommendedName>
</protein>
<evidence type="ECO:0000256" key="1">
    <source>
        <dbReference type="SAM" id="MobiDB-lite"/>
    </source>
</evidence>
<organism evidence="2 3">
    <name type="scientific">Bifidobacterium commune</name>
    <dbReference type="NCBI Taxonomy" id="1505727"/>
    <lineage>
        <taxon>Bacteria</taxon>
        <taxon>Bacillati</taxon>
        <taxon>Actinomycetota</taxon>
        <taxon>Actinomycetes</taxon>
        <taxon>Bifidobacteriales</taxon>
        <taxon>Bifidobacteriaceae</taxon>
        <taxon>Bifidobacterium</taxon>
    </lineage>
</organism>
<gene>
    <name evidence="2" type="ORF">GA0061077_0370</name>
</gene>
<feature type="compositionally biased region" description="Basic and acidic residues" evidence="1">
    <location>
        <begin position="253"/>
        <end position="296"/>
    </location>
</feature>
<feature type="compositionally biased region" description="Basic and acidic residues" evidence="1">
    <location>
        <begin position="133"/>
        <end position="201"/>
    </location>
</feature>
<proteinExistence type="predicted"/>
<sequence length="696" mass="78948">MAEEQRGNRGGNSYGHGSSRSGGGYRGNGGSRGGFHKSGHGGYRGRDDDRRGGYRGNGGHRDFRRDDRRDGERSGGYRGRNDSDYRDGGRGGYSQDGDRKDFHRSDDRRGGYRSSGYRGRDDDRRGGHRGNGGHRDFHRDGERGGYRGGNDRRNFGRDGERRDDDHRDFNKSGFRRNDDKRGGYRDGGDRRDFHRNDDRRGGYRSSGYRGRDDDRRGGYENRDRRDSDRHDFHRNDERRNGFNAQNNHRRSSRRDEEHSGYKSHIDHRHDRTDNRRGNSHNDGRDRYMHEGPRRNSDGTVSFPSQNPYTDRRPGEPKMPKGMEWSMLSKDEKERLRGLSKEHAENIGLHILAAYTLEESDPAAAREHAEWVAHQASRIDFSRETLAFVAYRQGDYKTALKEFRTAHRMNGFNDYLPFIADCERGLNNPKRAIEMAMSDNAKMLSGESKAEMFLVYAGALGDLGLWDKAVDVVNKLASTNGLPGAYRMRALQAEQYFLEESGRGEEAVDLDSVIEQLENQYADIDEEDAEDVVVDHDLERLPDEMMEELGITDEDAQYAPVDPYEDDERPKRYQDSDEGVSNGASDEDTQRDDELQSESVREDVTAQADVAADVEENADRVEVINDYGNPYESQESMDERLAAGKTEASPMVQTEGDADGSENDLPAQESIDGADSVEDPAVEQAEGDVSYQSDERG</sequence>
<feature type="compositionally biased region" description="Basic and acidic residues" evidence="1">
    <location>
        <begin position="96"/>
        <end position="110"/>
    </location>
</feature>
<dbReference type="RefSeq" id="WP_234696462.1">
    <property type="nucleotide sequence ID" value="NZ_FMBL01000001.1"/>
</dbReference>
<dbReference type="Proteomes" id="UP000242610">
    <property type="component" value="Unassembled WGS sequence"/>
</dbReference>
<feature type="compositionally biased region" description="Basic and acidic residues" evidence="1">
    <location>
        <begin position="209"/>
        <end position="240"/>
    </location>
</feature>
<feature type="compositionally biased region" description="Basic and acidic residues" evidence="1">
    <location>
        <begin position="59"/>
        <end position="89"/>
    </location>
</feature>
<feature type="region of interest" description="Disordered" evidence="1">
    <location>
        <begin position="548"/>
        <end position="696"/>
    </location>
</feature>
<feature type="compositionally biased region" description="Gly residues" evidence="1">
    <location>
        <begin position="8"/>
        <end position="33"/>
    </location>
</feature>
<dbReference type="AlphaFoldDB" id="A0A1C4H167"/>
<keyword evidence="3" id="KW-1185">Reference proteome</keyword>
<name>A0A1C4H167_9BIFI</name>
<dbReference type="EMBL" id="FMBL01000001">
    <property type="protein sequence ID" value="SCC78674.1"/>
    <property type="molecule type" value="Genomic_DNA"/>
</dbReference>
<evidence type="ECO:0008006" key="4">
    <source>
        <dbReference type="Google" id="ProtNLM"/>
    </source>
</evidence>
<dbReference type="Gene3D" id="1.25.40.10">
    <property type="entry name" value="Tetratricopeptide repeat domain"/>
    <property type="match status" value="1"/>
</dbReference>
<dbReference type="InterPro" id="IPR011990">
    <property type="entry name" value="TPR-like_helical_dom_sf"/>
</dbReference>
<evidence type="ECO:0000313" key="2">
    <source>
        <dbReference type="EMBL" id="SCC78674.1"/>
    </source>
</evidence>
<dbReference type="STRING" id="1505727.GA0061077_0370"/>
<feature type="compositionally biased region" description="Polar residues" evidence="1">
    <location>
        <begin position="297"/>
        <end position="308"/>
    </location>
</feature>
<accession>A0A1C4H167</accession>
<reference evidence="3" key="1">
    <citation type="submission" date="2016-08" db="EMBL/GenBank/DDBJ databases">
        <authorList>
            <person name="Varghese N."/>
            <person name="Submissions Spin"/>
        </authorList>
    </citation>
    <scope>NUCLEOTIDE SEQUENCE [LARGE SCALE GENOMIC DNA]</scope>
    <source>
        <strain evidence="3">R-52791</strain>
    </source>
</reference>
<feature type="compositionally biased region" description="Basic and acidic residues" evidence="1">
    <location>
        <begin position="309"/>
        <end position="320"/>
    </location>
</feature>
<feature type="region of interest" description="Disordered" evidence="1">
    <location>
        <begin position="1"/>
        <end position="322"/>
    </location>
</feature>